<organism evidence="18 19">
    <name type="scientific">Gymnopus androsaceus JB14</name>
    <dbReference type="NCBI Taxonomy" id="1447944"/>
    <lineage>
        <taxon>Eukaryota</taxon>
        <taxon>Fungi</taxon>
        <taxon>Dikarya</taxon>
        <taxon>Basidiomycota</taxon>
        <taxon>Agaricomycotina</taxon>
        <taxon>Agaricomycetes</taxon>
        <taxon>Agaricomycetidae</taxon>
        <taxon>Agaricales</taxon>
        <taxon>Marasmiineae</taxon>
        <taxon>Omphalotaceae</taxon>
        <taxon>Gymnopus</taxon>
    </lineage>
</organism>
<evidence type="ECO:0000256" key="14">
    <source>
        <dbReference type="ARBA" id="ARBA00044106"/>
    </source>
</evidence>
<evidence type="ECO:0000313" key="18">
    <source>
        <dbReference type="EMBL" id="KAE9399215.1"/>
    </source>
</evidence>
<dbReference type="PIRSF" id="PIRSF000894">
    <property type="entry name" value="Acid_phosphatase"/>
    <property type="match status" value="1"/>
</dbReference>
<dbReference type="PANTHER" id="PTHR20963:SF24">
    <property type="entry name" value="3-PHYTASE B"/>
    <property type="match status" value="1"/>
</dbReference>
<keyword evidence="6" id="KW-0325">Glycoprotein</keyword>
<evidence type="ECO:0000256" key="16">
    <source>
        <dbReference type="PIRSR" id="PIRSR000894-1"/>
    </source>
</evidence>
<keyword evidence="19" id="KW-1185">Reference proteome</keyword>
<dbReference type="Proteomes" id="UP000799118">
    <property type="component" value="Unassembled WGS sequence"/>
</dbReference>
<dbReference type="EMBL" id="ML769472">
    <property type="protein sequence ID" value="KAE9399215.1"/>
    <property type="molecule type" value="Genomic_DNA"/>
</dbReference>
<comment type="subcellular location">
    <subcellularLocation>
        <location evidence="1">Secreted</location>
    </subcellularLocation>
</comment>
<reference evidence="18" key="1">
    <citation type="journal article" date="2019" name="Environ. Microbiol.">
        <title>Fungal ecological strategies reflected in gene transcription - a case study of two litter decomposers.</title>
        <authorList>
            <person name="Barbi F."/>
            <person name="Kohler A."/>
            <person name="Barry K."/>
            <person name="Baskaran P."/>
            <person name="Daum C."/>
            <person name="Fauchery L."/>
            <person name="Ihrmark K."/>
            <person name="Kuo A."/>
            <person name="LaButti K."/>
            <person name="Lipzen A."/>
            <person name="Morin E."/>
            <person name="Grigoriev I.V."/>
            <person name="Henrissat B."/>
            <person name="Lindahl B."/>
            <person name="Martin F."/>
        </authorList>
    </citation>
    <scope>NUCLEOTIDE SEQUENCE</scope>
    <source>
        <strain evidence="18">JB14</strain>
    </source>
</reference>
<dbReference type="GO" id="GO:0005576">
    <property type="term" value="C:extracellular region"/>
    <property type="evidence" value="ECO:0007669"/>
    <property type="project" value="UniProtKB-SubCell"/>
</dbReference>
<comment type="catalytic activity">
    <reaction evidence="10">
        <text>1D-myo-inositol 1,2-bisphosphate + H2O = 1D-myo-inositol 2-phosphate + phosphate</text>
        <dbReference type="Rhea" id="RHEA:77135"/>
        <dbReference type="ChEBI" id="CHEBI:15377"/>
        <dbReference type="ChEBI" id="CHEBI:43474"/>
        <dbReference type="ChEBI" id="CHEBI:84142"/>
        <dbReference type="ChEBI" id="CHEBI:195539"/>
    </reaction>
    <physiologicalReaction direction="left-to-right" evidence="10">
        <dbReference type="Rhea" id="RHEA:77136"/>
    </physiologicalReaction>
</comment>
<evidence type="ECO:0000313" key="19">
    <source>
        <dbReference type="Proteomes" id="UP000799118"/>
    </source>
</evidence>
<keyword evidence="4" id="KW-0378">Hydrolase</keyword>
<evidence type="ECO:0000256" key="12">
    <source>
        <dbReference type="ARBA" id="ARBA00043748"/>
    </source>
</evidence>
<keyword evidence="5 17" id="KW-1015">Disulfide bond</keyword>
<protein>
    <recommendedName>
        <fullName evidence="14">Phytase A</fullName>
    </recommendedName>
    <alternativeName>
        <fullName evidence="15">Histidine acid phosphatase phyA</fullName>
    </alternativeName>
    <alternativeName>
        <fullName evidence="8">Myo-inositol hexakisphosphate phosphohydrolase A</fullName>
    </alternativeName>
    <alternativeName>
        <fullName evidence="7">Myo-inositol-hexaphosphate 3-phosphohydrolase A</fullName>
    </alternativeName>
</protein>
<dbReference type="GO" id="GO:0016158">
    <property type="term" value="F:inositol hexakisphosphate 3-phosphatase activity"/>
    <property type="evidence" value="ECO:0007669"/>
    <property type="project" value="UniProtKB-EC"/>
</dbReference>
<evidence type="ECO:0000256" key="11">
    <source>
        <dbReference type="ARBA" id="ARBA00043721"/>
    </source>
</evidence>
<name>A0A6A4HR37_9AGAR</name>
<proteinExistence type="predicted"/>
<dbReference type="CDD" id="cd07061">
    <property type="entry name" value="HP_HAP_like"/>
    <property type="match status" value="1"/>
</dbReference>
<evidence type="ECO:0000256" key="17">
    <source>
        <dbReference type="PIRSR" id="PIRSR000894-2"/>
    </source>
</evidence>
<sequence>MDSQLYPKNTTVNPNLRFHWTSLVEKTKKSLRLTIAFLVLSAAISIYLFPSQCSVGQQNPQKQSPINVEFSPLVRNWGAYAPYYPLDEYTNPPRDCEITQVNILQRHGARYPTVGPAAMMASAVAKLQNVKTYHDSSLDFIRNYTFDLGTDELVAFGATQSSIAGAEIFHRYSQLLAGNNPEDVPFVRASSSSRVVMSARNWTYGFSVASDFQLNPVLSVILDAKENDTLHNDCPAIGSPDNQTDTWIDIYVPPIAERINTFAPGANLSANEVYYLMALCPFHSVATEDISDWCGLFSEKEWTEFEYEMDLDKYYGTGYGQALGPVEGVGYINELIARLTSTPVNDTTQTNTTLDASPITFPLNRTIYADFSHDNQLIAIYSAMGLFKQPRPLDPTNPHSNGPNWTWVTSRLAPFGGRMVIEKMRCERTELEQFHQDSNSTEFIRILVNDAVQPLEFCAEVTMDGLCALDKFVESQWYSTSGGAGDWEKCFE</sequence>
<evidence type="ECO:0000256" key="9">
    <source>
        <dbReference type="ARBA" id="ARBA00043670"/>
    </source>
</evidence>
<dbReference type="InterPro" id="IPR016274">
    <property type="entry name" value="Histidine_acid_Pase_euk"/>
</dbReference>
<feature type="disulfide bond" evidence="17">
    <location>
        <begin position="280"/>
        <end position="294"/>
    </location>
</feature>
<feature type="disulfide bond" evidence="17">
    <location>
        <begin position="96"/>
        <end position="426"/>
    </location>
</feature>
<feature type="disulfide bond" evidence="17">
    <location>
        <begin position="458"/>
        <end position="467"/>
    </location>
</feature>
<evidence type="ECO:0000256" key="6">
    <source>
        <dbReference type="ARBA" id="ARBA00023180"/>
    </source>
</evidence>
<evidence type="ECO:0000256" key="7">
    <source>
        <dbReference type="ARBA" id="ARBA00041857"/>
    </source>
</evidence>
<dbReference type="PANTHER" id="PTHR20963">
    <property type="entry name" value="MULTIPLE INOSITOL POLYPHOSPHATE PHOSPHATASE-RELATED"/>
    <property type="match status" value="1"/>
</dbReference>
<dbReference type="PROSITE" id="PS00616">
    <property type="entry name" value="HIS_ACID_PHOSPHAT_1"/>
    <property type="match status" value="1"/>
</dbReference>
<evidence type="ECO:0000256" key="10">
    <source>
        <dbReference type="ARBA" id="ARBA00043675"/>
    </source>
</evidence>
<feature type="active site" description="Proton donor" evidence="16">
    <location>
        <position position="374"/>
    </location>
</feature>
<feature type="active site" description="Nucleophile" evidence="16">
    <location>
        <position position="107"/>
    </location>
</feature>
<dbReference type="InterPro" id="IPR000560">
    <property type="entry name" value="His_Pase_clade-2"/>
</dbReference>
<dbReference type="InterPro" id="IPR029033">
    <property type="entry name" value="His_PPase_superfam"/>
</dbReference>
<evidence type="ECO:0000256" key="5">
    <source>
        <dbReference type="ARBA" id="ARBA00023157"/>
    </source>
</evidence>
<dbReference type="Pfam" id="PF00328">
    <property type="entry name" value="His_Phos_2"/>
    <property type="match status" value="1"/>
</dbReference>
<dbReference type="GO" id="GO:0003993">
    <property type="term" value="F:acid phosphatase activity"/>
    <property type="evidence" value="ECO:0007669"/>
    <property type="project" value="TreeGrafter"/>
</dbReference>
<dbReference type="SUPFAM" id="SSF53254">
    <property type="entry name" value="Phosphoglycerate mutase-like"/>
    <property type="match status" value="1"/>
</dbReference>
<accession>A0A6A4HR37</accession>
<dbReference type="AlphaFoldDB" id="A0A6A4HR37"/>
<evidence type="ECO:0000256" key="1">
    <source>
        <dbReference type="ARBA" id="ARBA00004613"/>
    </source>
</evidence>
<evidence type="ECO:0000256" key="8">
    <source>
        <dbReference type="ARBA" id="ARBA00042300"/>
    </source>
</evidence>
<comment type="subunit">
    <text evidence="2">Monomer.</text>
</comment>
<keyword evidence="3" id="KW-0964">Secreted</keyword>
<evidence type="ECO:0000256" key="4">
    <source>
        <dbReference type="ARBA" id="ARBA00022801"/>
    </source>
</evidence>
<gene>
    <name evidence="18" type="ORF">BT96DRAFT_820841</name>
</gene>
<comment type="catalytic activity">
    <reaction evidence="9">
        <text>1D-myo-inositol 1,2,5,6-tetrakisphosphate + H2O = 1D-myo-inositol 1,2,6-trisphosphate + phosphate</text>
        <dbReference type="Rhea" id="RHEA:77119"/>
        <dbReference type="ChEBI" id="CHEBI:15377"/>
        <dbReference type="ChEBI" id="CHEBI:43474"/>
        <dbReference type="ChEBI" id="CHEBI:195535"/>
        <dbReference type="ChEBI" id="CHEBI:195537"/>
    </reaction>
    <physiologicalReaction direction="left-to-right" evidence="9">
        <dbReference type="Rhea" id="RHEA:77120"/>
    </physiologicalReaction>
</comment>
<dbReference type="InterPro" id="IPR033379">
    <property type="entry name" value="Acid_Pase_AS"/>
</dbReference>
<evidence type="ECO:0000256" key="2">
    <source>
        <dbReference type="ARBA" id="ARBA00011245"/>
    </source>
</evidence>
<comment type="catalytic activity">
    <reaction evidence="13">
        <text>1D-myo-inositol hexakisphosphate + H2O = 1D-myo-inositol 1,2,4,5,6-pentakisphosphate + phosphate</text>
        <dbReference type="Rhea" id="RHEA:16989"/>
        <dbReference type="ChEBI" id="CHEBI:15377"/>
        <dbReference type="ChEBI" id="CHEBI:43474"/>
        <dbReference type="ChEBI" id="CHEBI:57798"/>
        <dbReference type="ChEBI" id="CHEBI:58130"/>
        <dbReference type="EC" id="3.1.3.8"/>
    </reaction>
    <physiologicalReaction direction="left-to-right" evidence="13">
        <dbReference type="Rhea" id="RHEA:16990"/>
    </physiologicalReaction>
</comment>
<comment type="catalytic activity">
    <reaction evidence="12">
        <text>1D-myo-inositol 1,2,4,5,6-pentakisphosphate + H2O = 1D-myo-inositol 1,2,5,6-tetrakisphosphate + phosphate</text>
        <dbReference type="Rhea" id="RHEA:77115"/>
        <dbReference type="ChEBI" id="CHEBI:15377"/>
        <dbReference type="ChEBI" id="CHEBI:43474"/>
        <dbReference type="ChEBI" id="CHEBI:57798"/>
        <dbReference type="ChEBI" id="CHEBI:195535"/>
    </reaction>
    <physiologicalReaction direction="left-to-right" evidence="12">
        <dbReference type="Rhea" id="RHEA:77116"/>
    </physiologicalReaction>
</comment>
<evidence type="ECO:0000256" key="13">
    <source>
        <dbReference type="ARBA" id="ARBA00043788"/>
    </source>
</evidence>
<dbReference type="PROSITE" id="PS00778">
    <property type="entry name" value="HIS_ACID_PHOSPHAT_2"/>
    <property type="match status" value="1"/>
</dbReference>
<dbReference type="Gene3D" id="3.40.50.1240">
    <property type="entry name" value="Phosphoglycerate mutase-like"/>
    <property type="match status" value="1"/>
</dbReference>
<feature type="disulfide bond" evidence="17">
    <location>
        <begin position="234"/>
        <end position="490"/>
    </location>
</feature>
<dbReference type="OrthoDB" id="6509975at2759"/>
<comment type="catalytic activity">
    <reaction evidence="11">
        <text>1D-myo-inositol 1,2,6-trisphosphate + H2O = 1D-myo-inositol 1,2-bisphosphate + phosphate</text>
        <dbReference type="Rhea" id="RHEA:77131"/>
        <dbReference type="ChEBI" id="CHEBI:15377"/>
        <dbReference type="ChEBI" id="CHEBI:43474"/>
        <dbReference type="ChEBI" id="CHEBI:195537"/>
        <dbReference type="ChEBI" id="CHEBI:195539"/>
    </reaction>
    <physiologicalReaction direction="left-to-right" evidence="11">
        <dbReference type="Rhea" id="RHEA:77132"/>
    </physiologicalReaction>
</comment>
<evidence type="ECO:0000256" key="3">
    <source>
        <dbReference type="ARBA" id="ARBA00022525"/>
    </source>
</evidence>
<evidence type="ECO:0000256" key="15">
    <source>
        <dbReference type="ARBA" id="ARBA00044262"/>
    </source>
</evidence>